<evidence type="ECO:0000313" key="6">
    <source>
        <dbReference type="EMBL" id="MDQ0380093.1"/>
    </source>
</evidence>
<keyword evidence="1" id="KW-0001">2Fe-2S</keyword>
<dbReference type="Proteomes" id="UP001229651">
    <property type="component" value="Unassembled WGS sequence"/>
</dbReference>
<evidence type="ECO:0000256" key="1">
    <source>
        <dbReference type="ARBA" id="ARBA00022714"/>
    </source>
</evidence>
<evidence type="ECO:0000256" key="2">
    <source>
        <dbReference type="ARBA" id="ARBA00022723"/>
    </source>
</evidence>
<name>A0ABU0EY81_9PSEU</name>
<organism evidence="6 7">
    <name type="scientific">Amycolatopsis thermophila</name>
    <dbReference type="NCBI Taxonomy" id="206084"/>
    <lineage>
        <taxon>Bacteria</taxon>
        <taxon>Bacillati</taxon>
        <taxon>Actinomycetota</taxon>
        <taxon>Actinomycetes</taxon>
        <taxon>Pseudonocardiales</taxon>
        <taxon>Pseudonocardiaceae</taxon>
        <taxon>Amycolatopsis</taxon>
    </lineage>
</organism>
<comment type="caution">
    <text evidence="6">The sequence shown here is derived from an EMBL/GenBank/DDBJ whole genome shotgun (WGS) entry which is preliminary data.</text>
</comment>
<evidence type="ECO:0000313" key="7">
    <source>
        <dbReference type="Proteomes" id="UP001229651"/>
    </source>
</evidence>
<protein>
    <submittedName>
        <fullName evidence="6">CDGSH-type Zn-finger protein</fullName>
    </submittedName>
</protein>
<dbReference type="SMART" id="SM00704">
    <property type="entry name" value="ZnF_CDGSH"/>
    <property type="match status" value="1"/>
</dbReference>
<sequence length="56" mass="6292">MTLVDGGPVLVEGPVELEMPDGTVARSDRFVVALCACRRSKRYPFCDTSHRKRVRN</sequence>
<gene>
    <name evidence="6" type="ORF">FB470_004087</name>
</gene>
<dbReference type="InterPro" id="IPR018967">
    <property type="entry name" value="FeS-contain_CDGSH-typ"/>
</dbReference>
<proteinExistence type="predicted"/>
<keyword evidence="3" id="KW-0408">Iron</keyword>
<accession>A0ABU0EY81</accession>
<dbReference type="EMBL" id="JAUSUT010000001">
    <property type="protein sequence ID" value="MDQ0380093.1"/>
    <property type="molecule type" value="Genomic_DNA"/>
</dbReference>
<evidence type="ECO:0000259" key="5">
    <source>
        <dbReference type="SMART" id="SM00704"/>
    </source>
</evidence>
<keyword evidence="2" id="KW-0479">Metal-binding</keyword>
<dbReference type="InterPro" id="IPR042216">
    <property type="entry name" value="MitoNEET_CISD"/>
</dbReference>
<keyword evidence="4" id="KW-0411">Iron-sulfur</keyword>
<evidence type="ECO:0000256" key="3">
    <source>
        <dbReference type="ARBA" id="ARBA00023004"/>
    </source>
</evidence>
<dbReference type="Pfam" id="PF09360">
    <property type="entry name" value="zf-CDGSH"/>
    <property type="match status" value="1"/>
</dbReference>
<dbReference type="Gene3D" id="3.40.5.90">
    <property type="entry name" value="CDGSH iron-sulfur domain, mitoNEET-type"/>
    <property type="match status" value="1"/>
</dbReference>
<feature type="domain" description="Iron-binding zinc finger CDGSH type" evidence="5">
    <location>
        <begin position="12"/>
        <end position="56"/>
    </location>
</feature>
<keyword evidence="7" id="KW-1185">Reference proteome</keyword>
<reference evidence="6 7" key="1">
    <citation type="submission" date="2023-07" db="EMBL/GenBank/DDBJ databases">
        <title>Sequencing the genomes of 1000 actinobacteria strains.</title>
        <authorList>
            <person name="Klenk H.-P."/>
        </authorList>
    </citation>
    <scope>NUCLEOTIDE SEQUENCE [LARGE SCALE GENOMIC DNA]</scope>
    <source>
        <strain evidence="6 7">DSM 45805</strain>
    </source>
</reference>
<evidence type="ECO:0000256" key="4">
    <source>
        <dbReference type="ARBA" id="ARBA00023014"/>
    </source>
</evidence>